<sequence>MIKLLKYDWKRNATAITAMFCILIAVQIGFSVFAWYRDYDPTVQYVISSMLYAFCGFLAFIAACMTFNANLKSYSRRLLPLPSLYTVLSCFVLLLATHAVLAGLYFLHDWIYRLLFDIETLSALAAEHLTIIHALSILLAYVFGLASTTIVIFFGVAIARMFEGKLGIFLGIAACIAIYSLVGWLGEILFPFRESSMSLVFLQVDFANHGPGNEEVTFIPFENMRLGEVLYELLYNSVLLYGILYIMDRKTKL</sequence>
<dbReference type="AlphaFoldDB" id="A0A9X2SAN4"/>
<dbReference type="EMBL" id="JANIPJ010000004">
    <property type="protein sequence ID" value="MCR2803812.1"/>
    <property type="molecule type" value="Genomic_DNA"/>
</dbReference>
<feature type="transmembrane region" description="Helical" evidence="1">
    <location>
        <begin position="131"/>
        <end position="159"/>
    </location>
</feature>
<keyword evidence="1" id="KW-0812">Transmembrane</keyword>
<feature type="transmembrane region" description="Helical" evidence="1">
    <location>
        <begin position="229"/>
        <end position="247"/>
    </location>
</feature>
<feature type="transmembrane region" description="Helical" evidence="1">
    <location>
        <begin position="42"/>
        <end position="63"/>
    </location>
</feature>
<accession>A0A9X2SAN4</accession>
<feature type="transmembrane region" description="Helical" evidence="1">
    <location>
        <begin position="166"/>
        <end position="186"/>
    </location>
</feature>
<keyword evidence="1" id="KW-1133">Transmembrane helix</keyword>
<gene>
    <name evidence="2" type="ORF">NQZ67_07950</name>
</gene>
<protein>
    <submittedName>
        <fullName evidence="2">Uncharacterized protein</fullName>
    </submittedName>
</protein>
<name>A0A9X2SAN4_9BACL</name>
<evidence type="ECO:0000313" key="3">
    <source>
        <dbReference type="Proteomes" id="UP001141950"/>
    </source>
</evidence>
<reference evidence="2" key="1">
    <citation type="submission" date="2022-08" db="EMBL/GenBank/DDBJ databases">
        <title>The genomic sequence of strain Paenibacillus sp. SCIV0701.</title>
        <authorList>
            <person name="Zhao H."/>
        </authorList>
    </citation>
    <scope>NUCLEOTIDE SEQUENCE</scope>
    <source>
        <strain evidence="2">SCIV0701</strain>
    </source>
</reference>
<comment type="caution">
    <text evidence="2">The sequence shown here is derived from an EMBL/GenBank/DDBJ whole genome shotgun (WGS) entry which is preliminary data.</text>
</comment>
<proteinExistence type="predicted"/>
<dbReference type="RefSeq" id="WP_257444406.1">
    <property type="nucleotide sequence ID" value="NZ_JANIPJ010000004.1"/>
</dbReference>
<organism evidence="2 3">
    <name type="scientific">Paenibacillus soyae</name>
    <dbReference type="NCBI Taxonomy" id="2969249"/>
    <lineage>
        <taxon>Bacteria</taxon>
        <taxon>Bacillati</taxon>
        <taxon>Bacillota</taxon>
        <taxon>Bacilli</taxon>
        <taxon>Bacillales</taxon>
        <taxon>Paenibacillaceae</taxon>
        <taxon>Paenibacillus</taxon>
    </lineage>
</organism>
<keyword evidence="1" id="KW-0472">Membrane</keyword>
<feature type="transmembrane region" description="Helical" evidence="1">
    <location>
        <begin position="12"/>
        <end position="36"/>
    </location>
</feature>
<feature type="transmembrane region" description="Helical" evidence="1">
    <location>
        <begin position="84"/>
        <end position="107"/>
    </location>
</feature>
<evidence type="ECO:0000313" key="2">
    <source>
        <dbReference type="EMBL" id="MCR2803812.1"/>
    </source>
</evidence>
<dbReference type="Proteomes" id="UP001141950">
    <property type="component" value="Unassembled WGS sequence"/>
</dbReference>
<evidence type="ECO:0000256" key="1">
    <source>
        <dbReference type="SAM" id="Phobius"/>
    </source>
</evidence>
<keyword evidence="3" id="KW-1185">Reference proteome</keyword>